<dbReference type="SMART" id="SM00260">
    <property type="entry name" value="CheW"/>
    <property type="match status" value="1"/>
</dbReference>
<dbReference type="GO" id="GO:0005737">
    <property type="term" value="C:cytoplasm"/>
    <property type="evidence" value="ECO:0007669"/>
    <property type="project" value="InterPro"/>
</dbReference>
<dbReference type="EMBL" id="FWXY01000008">
    <property type="protein sequence ID" value="SMC71245.1"/>
    <property type="molecule type" value="Genomic_DNA"/>
</dbReference>
<sequence length="671" mass="73171">MAYEIEITREMKERFQSEAVSLLNRFEKMLLTLEKDKTDTDAVHAAFRAVHSIKGNSDYLGIADINTLAHELEDLMDSLRNGSLPVLKPVLNVLFTGLDLLRAMNMRVTDTVYVSHDLTDINHQINKIKSLSREGGPPEKSRFDAPLDTMQVFVRSGTQHIAQLRELIGTIVGNSASKEVHGAISRIVTTFLTAANYLKQSHLSMLLEKMVRDVDMGNDNVLDSSCAESLLDEIDALEQALARCQSPCSSGEKAVEETALTKAPVPGTGAREEVFADLLSREMKISLDHVDRFMNQVSRLAMVKTRLTGIVQSIPLEQHNTPWIKELSAAAAAMEKISHKLQTGVMDLRLLKMDTLFERLQRITRNLAQAGDKEINLVLSGGEVEVDRKVIEQLIDPLIHLLRNASDHGIESREKRMASHKDPVGTIDVSAVQEGSHVTVTVTDDGPGLDENEILRVALEKELITEKEMESLSRDAVLNLIFQPGFTTVKTVTPVSGRGVGLDAVAHDIKQIGGNTAFLSRPGKGSTVKLTVPVSLSVTEMLLCEAAGEVYAFPVAAVMETVQVKKDLVRSVNNCPVIPWRGDVIPVTPLADALDARADTWQGGTKIPGVFTLVITVFGHRAKGIAVDRIMGKEGVLIKPLAHHLADIAQFSSAALLGDGSIALTLDPSGL</sequence>
<dbReference type="InterPro" id="IPR036890">
    <property type="entry name" value="HATPase_C_sf"/>
</dbReference>
<evidence type="ECO:0000259" key="15">
    <source>
        <dbReference type="PROSITE" id="PS50894"/>
    </source>
</evidence>
<dbReference type="Pfam" id="PF02895">
    <property type="entry name" value="H-kinase_dim"/>
    <property type="match status" value="1"/>
</dbReference>
<reference evidence="16 17" key="1">
    <citation type="submission" date="2017-04" db="EMBL/GenBank/DDBJ databases">
        <authorList>
            <person name="Afonso C.L."/>
            <person name="Miller P.J."/>
            <person name="Scott M.A."/>
            <person name="Spackman E."/>
            <person name="Goraichik I."/>
            <person name="Dimitrov K.M."/>
            <person name="Suarez D.L."/>
            <person name="Swayne D.E."/>
        </authorList>
    </citation>
    <scope>NUCLEOTIDE SEQUENCE [LARGE SCALE GENOMIC DNA]</scope>
    <source>
        <strain evidence="16 17">DSM 3385</strain>
    </source>
</reference>
<dbReference type="InterPro" id="IPR004105">
    <property type="entry name" value="CheA-like_dim"/>
</dbReference>
<dbReference type="Pfam" id="PF01627">
    <property type="entry name" value="Hpt"/>
    <property type="match status" value="1"/>
</dbReference>
<keyword evidence="5 12" id="KW-0597">Phosphoprotein</keyword>
<dbReference type="SMART" id="SM00073">
    <property type="entry name" value="HPT"/>
    <property type="match status" value="1"/>
</dbReference>
<dbReference type="SMART" id="SM00387">
    <property type="entry name" value="HATPase_c"/>
    <property type="match status" value="1"/>
</dbReference>
<evidence type="ECO:0000256" key="1">
    <source>
        <dbReference type="ARBA" id="ARBA00000085"/>
    </source>
</evidence>
<dbReference type="GO" id="GO:0006935">
    <property type="term" value="P:chemotaxis"/>
    <property type="evidence" value="ECO:0007669"/>
    <property type="project" value="UniProtKB-KW"/>
</dbReference>
<evidence type="ECO:0000256" key="10">
    <source>
        <dbReference type="ARBA" id="ARBA00023012"/>
    </source>
</evidence>
<gene>
    <name evidence="16" type="ORF">SAMN02746065_10826</name>
</gene>
<dbReference type="InterPro" id="IPR002545">
    <property type="entry name" value="CheW-lke_dom"/>
</dbReference>
<dbReference type="OrthoDB" id="9803176at2"/>
<dbReference type="SUPFAM" id="SSF50341">
    <property type="entry name" value="CheW-like"/>
    <property type="match status" value="1"/>
</dbReference>
<dbReference type="Pfam" id="PF01584">
    <property type="entry name" value="CheW"/>
    <property type="match status" value="1"/>
</dbReference>
<dbReference type="PANTHER" id="PTHR43395:SF10">
    <property type="entry name" value="CHEMOTAXIS PROTEIN CHEA"/>
    <property type="match status" value="1"/>
</dbReference>
<proteinExistence type="predicted"/>
<dbReference type="SMART" id="SM01231">
    <property type="entry name" value="H-kinase_dim"/>
    <property type="match status" value="1"/>
</dbReference>
<evidence type="ECO:0000259" key="13">
    <source>
        <dbReference type="PROSITE" id="PS50109"/>
    </source>
</evidence>
<dbReference type="EC" id="2.7.13.3" evidence="2"/>
<dbReference type="Gene3D" id="1.20.120.160">
    <property type="entry name" value="HPT domain"/>
    <property type="match status" value="1"/>
</dbReference>
<dbReference type="InterPro" id="IPR036061">
    <property type="entry name" value="CheW-like_dom_sf"/>
</dbReference>
<feature type="modified residue" description="Phosphohistidine" evidence="12">
    <location>
        <position position="51"/>
    </location>
</feature>
<dbReference type="PROSITE" id="PS50109">
    <property type="entry name" value="HIS_KIN"/>
    <property type="match status" value="1"/>
</dbReference>
<dbReference type="SUPFAM" id="SSF55874">
    <property type="entry name" value="ATPase domain of HSP90 chaperone/DNA topoisomerase II/histidine kinase"/>
    <property type="match status" value="1"/>
</dbReference>
<dbReference type="InterPro" id="IPR037006">
    <property type="entry name" value="CheA-like_homodim_sf"/>
</dbReference>
<evidence type="ECO:0000256" key="6">
    <source>
        <dbReference type="ARBA" id="ARBA00022679"/>
    </source>
</evidence>
<dbReference type="InterPro" id="IPR036097">
    <property type="entry name" value="HisK_dim/P_sf"/>
</dbReference>
<dbReference type="Gene3D" id="2.30.30.40">
    <property type="entry name" value="SH3 Domains"/>
    <property type="match status" value="1"/>
</dbReference>
<dbReference type="PANTHER" id="PTHR43395">
    <property type="entry name" value="SENSOR HISTIDINE KINASE CHEA"/>
    <property type="match status" value="1"/>
</dbReference>
<dbReference type="InterPro" id="IPR004358">
    <property type="entry name" value="Sig_transdc_His_kin-like_C"/>
</dbReference>
<feature type="domain" description="HPt" evidence="15">
    <location>
        <begin position="4"/>
        <end position="108"/>
    </location>
</feature>
<evidence type="ECO:0000256" key="12">
    <source>
        <dbReference type="PROSITE-ProRule" id="PRU00110"/>
    </source>
</evidence>
<dbReference type="FunFam" id="3.30.565.10:FF:000016">
    <property type="entry name" value="Chemotaxis protein CheA, putative"/>
    <property type="match status" value="1"/>
</dbReference>
<dbReference type="InterPro" id="IPR051315">
    <property type="entry name" value="Bact_Chemotaxis_CheA"/>
</dbReference>
<accession>A0A1W2BE43</accession>
<comment type="function">
    <text evidence="11">Involved in the transmission of sensory signals from the chemoreceptors to the flagellar motors. CheA is autophosphorylated; it can transfer its phosphate group to either CheB or CheY.</text>
</comment>
<evidence type="ECO:0000256" key="5">
    <source>
        <dbReference type="ARBA" id="ARBA00022553"/>
    </source>
</evidence>
<keyword evidence="7" id="KW-0547">Nucleotide-binding</keyword>
<comment type="catalytic activity">
    <reaction evidence="1">
        <text>ATP + protein L-histidine = ADP + protein N-phospho-L-histidine.</text>
        <dbReference type="EC" id="2.7.13.3"/>
    </reaction>
</comment>
<dbReference type="Pfam" id="PF02518">
    <property type="entry name" value="HATPase_c"/>
    <property type="match status" value="1"/>
</dbReference>
<dbReference type="CDD" id="cd00088">
    <property type="entry name" value="HPT"/>
    <property type="match status" value="1"/>
</dbReference>
<organism evidence="16 17">
    <name type="scientific">Desulfocicer vacuolatum DSM 3385</name>
    <dbReference type="NCBI Taxonomy" id="1121400"/>
    <lineage>
        <taxon>Bacteria</taxon>
        <taxon>Pseudomonadati</taxon>
        <taxon>Thermodesulfobacteriota</taxon>
        <taxon>Desulfobacteria</taxon>
        <taxon>Desulfobacterales</taxon>
        <taxon>Desulfobacteraceae</taxon>
        <taxon>Desulfocicer</taxon>
    </lineage>
</organism>
<keyword evidence="10" id="KW-0902">Two-component regulatory system</keyword>
<dbReference type="InterPro" id="IPR036641">
    <property type="entry name" value="HPT_dom_sf"/>
</dbReference>
<dbReference type="RefSeq" id="WP_084068432.1">
    <property type="nucleotide sequence ID" value="NZ_FWXY01000008.1"/>
</dbReference>
<evidence type="ECO:0000256" key="4">
    <source>
        <dbReference type="ARBA" id="ARBA00022500"/>
    </source>
</evidence>
<dbReference type="InterPro" id="IPR003594">
    <property type="entry name" value="HATPase_dom"/>
</dbReference>
<keyword evidence="17" id="KW-1185">Reference proteome</keyword>
<keyword evidence="6" id="KW-0808">Transferase</keyword>
<evidence type="ECO:0000259" key="14">
    <source>
        <dbReference type="PROSITE" id="PS50851"/>
    </source>
</evidence>
<evidence type="ECO:0000256" key="2">
    <source>
        <dbReference type="ARBA" id="ARBA00012438"/>
    </source>
</evidence>
<keyword evidence="8 16" id="KW-0418">Kinase</keyword>
<dbReference type="PROSITE" id="PS50894">
    <property type="entry name" value="HPT"/>
    <property type="match status" value="1"/>
</dbReference>
<feature type="domain" description="CheW-like" evidence="14">
    <location>
        <begin position="538"/>
        <end position="671"/>
    </location>
</feature>
<dbReference type="Gene3D" id="3.30.565.10">
    <property type="entry name" value="Histidine kinase-like ATPase, C-terminal domain"/>
    <property type="match status" value="1"/>
</dbReference>
<dbReference type="SUPFAM" id="SSF47384">
    <property type="entry name" value="Homodimeric domain of signal transducing histidine kinase"/>
    <property type="match status" value="1"/>
</dbReference>
<evidence type="ECO:0000256" key="3">
    <source>
        <dbReference type="ARBA" id="ARBA00021495"/>
    </source>
</evidence>
<dbReference type="GO" id="GO:0005524">
    <property type="term" value="F:ATP binding"/>
    <property type="evidence" value="ECO:0007669"/>
    <property type="project" value="UniProtKB-KW"/>
</dbReference>
<evidence type="ECO:0000256" key="8">
    <source>
        <dbReference type="ARBA" id="ARBA00022777"/>
    </source>
</evidence>
<evidence type="ECO:0000256" key="7">
    <source>
        <dbReference type="ARBA" id="ARBA00022741"/>
    </source>
</evidence>
<evidence type="ECO:0000256" key="11">
    <source>
        <dbReference type="ARBA" id="ARBA00035100"/>
    </source>
</evidence>
<dbReference type="InterPro" id="IPR005467">
    <property type="entry name" value="His_kinase_dom"/>
</dbReference>
<keyword evidence="9" id="KW-0067">ATP-binding</keyword>
<dbReference type="SUPFAM" id="SSF47226">
    <property type="entry name" value="Histidine-containing phosphotransfer domain, HPT domain"/>
    <property type="match status" value="1"/>
</dbReference>
<dbReference type="Gene3D" id="1.10.287.560">
    <property type="entry name" value="Histidine kinase CheA-like, homodimeric domain"/>
    <property type="match status" value="1"/>
</dbReference>
<feature type="domain" description="Histidine kinase" evidence="13">
    <location>
        <begin position="278"/>
        <end position="536"/>
    </location>
</feature>
<dbReference type="PRINTS" id="PR00344">
    <property type="entry name" value="BCTRLSENSOR"/>
</dbReference>
<keyword evidence="4" id="KW-0145">Chemotaxis</keyword>
<evidence type="ECO:0000313" key="17">
    <source>
        <dbReference type="Proteomes" id="UP000192418"/>
    </source>
</evidence>
<dbReference type="PROSITE" id="PS50851">
    <property type="entry name" value="CHEW"/>
    <property type="match status" value="1"/>
</dbReference>
<protein>
    <recommendedName>
        <fullName evidence="3">Chemotaxis protein CheA</fullName>
        <ecNumber evidence="2">2.7.13.3</ecNumber>
    </recommendedName>
</protein>
<evidence type="ECO:0000313" key="16">
    <source>
        <dbReference type="EMBL" id="SMC71245.1"/>
    </source>
</evidence>
<dbReference type="AlphaFoldDB" id="A0A1W2BE43"/>
<dbReference type="GO" id="GO:0000155">
    <property type="term" value="F:phosphorelay sensor kinase activity"/>
    <property type="evidence" value="ECO:0007669"/>
    <property type="project" value="InterPro"/>
</dbReference>
<evidence type="ECO:0000256" key="9">
    <source>
        <dbReference type="ARBA" id="ARBA00022840"/>
    </source>
</evidence>
<dbReference type="STRING" id="1121400.SAMN02746065_10826"/>
<name>A0A1W2BE43_9BACT</name>
<dbReference type="InterPro" id="IPR008207">
    <property type="entry name" value="Sig_transdc_His_kin_Hpt_dom"/>
</dbReference>
<dbReference type="Proteomes" id="UP000192418">
    <property type="component" value="Unassembled WGS sequence"/>
</dbReference>